<dbReference type="FunFam" id="2.40.100.10:FF:000025">
    <property type="entry name" value="Peptidyl-prolyl cis-trans isomerase CYP19-2"/>
    <property type="match status" value="1"/>
</dbReference>
<dbReference type="AlphaFoldDB" id="A0A0D6EM91"/>
<dbReference type="PANTHER" id="PTHR11071">
    <property type="entry name" value="PEPTIDYL-PROLYL CIS-TRANS ISOMERASE"/>
    <property type="match status" value="1"/>
</dbReference>
<dbReference type="Gene3D" id="2.40.100.10">
    <property type="entry name" value="Cyclophilin-like"/>
    <property type="match status" value="1"/>
</dbReference>
<dbReference type="GO" id="GO:0006457">
    <property type="term" value="P:protein folding"/>
    <property type="evidence" value="ECO:0007669"/>
    <property type="project" value="TreeGrafter"/>
</dbReference>
<evidence type="ECO:0000256" key="4">
    <source>
        <dbReference type="ARBA" id="ARBA00023235"/>
    </source>
</evidence>
<name>A0A0D6EM91_SPOSA</name>
<keyword evidence="4" id="KW-0413">Isomerase</keyword>
<dbReference type="InterPro" id="IPR002130">
    <property type="entry name" value="Cyclophilin-type_PPIase_dom"/>
</dbReference>
<keyword evidence="8" id="KW-1185">Reference proteome</keyword>
<feature type="compositionally biased region" description="Basic and acidic residues" evidence="5">
    <location>
        <begin position="274"/>
        <end position="338"/>
    </location>
</feature>
<evidence type="ECO:0000256" key="5">
    <source>
        <dbReference type="SAM" id="MobiDB-lite"/>
    </source>
</evidence>
<sequence length="366" mass="41390">MVNPRVFMDFQVEGQPIGRVIFELFADTVPKTAENFRALCTGSSGLNELGIPLWYKGSPLHRIISGFMVQGGDFTLRNGKGGESIYGASFEDEDLKREVDAEGLLVMANKGRNTNNSQFFISLRPCPHLNGKHVVFGRVVKAGYEVMVAMSKLPVDSKDHPLQLVTISHCGELERKAKVVQRAPSPSPSVVSARSRSASVSSSRSRSRSPSPDRKHSRRDRSSRSRSRRHDDDADERESASSDDERSHRRHRSSSRKKGHHASSSRRHHRSSRRQRDSRSRSPDRKERSSERPTEEDLRRKRVEEEEAERGRAEDERKRQEREREAAARRERYEKEVLARGGTILKGRGAMKAPGDAGRSAGMRGW</sequence>
<feature type="compositionally biased region" description="Basic and acidic residues" evidence="5">
    <location>
        <begin position="229"/>
        <end position="247"/>
    </location>
</feature>
<evidence type="ECO:0000256" key="3">
    <source>
        <dbReference type="ARBA" id="ARBA00023110"/>
    </source>
</evidence>
<accession>A0A0D6EM91</accession>
<dbReference type="InterPro" id="IPR029000">
    <property type="entry name" value="Cyclophilin-like_dom_sf"/>
</dbReference>
<dbReference type="EMBL" id="CENE01000011">
    <property type="protein sequence ID" value="CEQ41056.1"/>
    <property type="molecule type" value="Genomic_DNA"/>
</dbReference>
<dbReference type="EC" id="5.2.1.8" evidence="2"/>
<comment type="catalytic activity">
    <reaction evidence="1">
        <text>[protein]-peptidylproline (omega=180) = [protein]-peptidylproline (omega=0)</text>
        <dbReference type="Rhea" id="RHEA:16237"/>
        <dbReference type="Rhea" id="RHEA-COMP:10747"/>
        <dbReference type="Rhea" id="RHEA-COMP:10748"/>
        <dbReference type="ChEBI" id="CHEBI:83833"/>
        <dbReference type="ChEBI" id="CHEBI:83834"/>
        <dbReference type="EC" id="5.2.1.8"/>
    </reaction>
</comment>
<evidence type="ECO:0000259" key="6">
    <source>
        <dbReference type="PROSITE" id="PS50072"/>
    </source>
</evidence>
<dbReference type="Pfam" id="PF00160">
    <property type="entry name" value="Pro_isomerase"/>
    <property type="match status" value="1"/>
</dbReference>
<evidence type="ECO:0000313" key="7">
    <source>
        <dbReference type="EMBL" id="CEQ41056.1"/>
    </source>
</evidence>
<evidence type="ECO:0000256" key="1">
    <source>
        <dbReference type="ARBA" id="ARBA00000971"/>
    </source>
</evidence>
<protein>
    <recommendedName>
        <fullName evidence="2">peptidylprolyl isomerase</fullName>
        <ecNumber evidence="2">5.2.1.8</ecNumber>
    </recommendedName>
</protein>
<dbReference type="Proteomes" id="UP000243876">
    <property type="component" value="Unassembled WGS sequence"/>
</dbReference>
<dbReference type="GO" id="GO:0003755">
    <property type="term" value="F:peptidyl-prolyl cis-trans isomerase activity"/>
    <property type="evidence" value="ECO:0007669"/>
    <property type="project" value="UniProtKB-KW"/>
</dbReference>
<dbReference type="OrthoDB" id="407558at2759"/>
<dbReference type="PRINTS" id="PR00153">
    <property type="entry name" value="CSAPPISMRASE"/>
</dbReference>
<dbReference type="PROSITE" id="PS50072">
    <property type="entry name" value="CSA_PPIASE_2"/>
    <property type="match status" value="1"/>
</dbReference>
<feature type="compositionally biased region" description="Low complexity" evidence="5">
    <location>
        <begin position="182"/>
        <end position="210"/>
    </location>
</feature>
<evidence type="ECO:0000256" key="2">
    <source>
        <dbReference type="ARBA" id="ARBA00013194"/>
    </source>
</evidence>
<organism evidence="7 8">
    <name type="scientific">Sporidiobolus salmonicolor</name>
    <name type="common">Yeast-like fungus</name>
    <name type="synonym">Sporobolomyces salmonicolor</name>
    <dbReference type="NCBI Taxonomy" id="5005"/>
    <lineage>
        <taxon>Eukaryota</taxon>
        <taxon>Fungi</taxon>
        <taxon>Dikarya</taxon>
        <taxon>Basidiomycota</taxon>
        <taxon>Pucciniomycotina</taxon>
        <taxon>Microbotryomycetes</taxon>
        <taxon>Sporidiobolales</taxon>
        <taxon>Sporidiobolaceae</taxon>
        <taxon>Sporobolomyces</taxon>
    </lineage>
</organism>
<feature type="region of interest" description="Disordered" evidence="5">
    <location>
        <begin position="178"/>
        <end position="366"/>
    </location>
</feature>
<dbReference type="GO" id="GO:0016018">
    <property type="term" value="F:cyclosporin A binding"/>
    <property type="evidence" value="ECO:0007669"/>
    <property type="project" value="TreeGrafter"/>
</dbReference>
<gene>
    <name evidence="7" type="primary">SPOSA6832_02735</name>
</gene>
<feature type="domain" description="PPIase cyclophilin-type" evidence="6">
    <location>
        <begin position="7"/>
        <end position="172"/>
    </location>
</feature>
<reference evidence="8" key="1">
    <citation type="submission" date="2015-02" db="EMBL/GenBank/DDBJ databases">
        <authorList>
            <person name="Gon?alves P."/>
        </authorList>
    </citation>
    <scope>NUCLEOTIDE SEQUENCE [LARGE SCALE GENOMIC DNA]</scope>
</reference>
<dbReference type="SUPFAM" id="SSF50891">
    <property type="entry name" value="Cyclophilin-like"/>
    <property type="match status" value="1"/>
</dbReference>
<evidence type="ECO:0000313" key="8">
    <source>
        <dbReference type="Proteomes" id="UP000243876"/>
    </source>
</evidence>
<feature type="compositionally biased region" description="Basic residues" evidence="5">
    <location>
        <begin position="215"/>
        <end position="228"/>
    </location>
</feature>
<dbReference type="GO" id="GO:0005737">
    <property type="term" value="C:cytoplasm"/>
    <property type="evidence" value="ECO:0007669"/>
    <property type="project" value="TreeGrafter"/>
</dbReference>
<keyword evidence="3" id="KW-0697">Rotamase</keyword>
<feature type="non-terminal residue" evidence="7">
    <location>
        <position position="1"/>
    </location>
</feature>
<dbReference type="PANTHER" id="PTHR11071:SF561">
    <property type="entry name" value="PEPTIDYL-PROLYL CIS-TRANS ISOMERASE D-RELATED"/>
    <property type="match status" value="1"/>
</dbReference>
<proteinExistence type="predicted"/>
<feature type="compositionally biased region" description="Basic residues" evidence="5">
    <location>
        <begin position="248"/>
        <end position="273"/>
    </location>
</feature>